<evidence type="ECO:0000313" key="2">
    <source>
        <dbReference type="Proteomes" id="UP000255528"/>
    </source>
</evidence>
<dbReference type="AlphaFoldDB" id="A0A381CBD8"/>
<evidence type="ECO:0000313" key="1">
    <source>
        <dbReference type="EMBL" id="SUW65155.1"/>
    </source>
</evidence>
<dbReference type="EMBL" id="UIGI01000001">
    <property type="protein sequence ID" value="SUW65155.1"/>
    <property type="molecule type" value="Genomic_DNA"/>
</dbReference>
<sequence>MNPRNERGMLSAFVLFKDGFGHGKTAGWDRIWRQVS</sequence>
<reference evidence="1 2" key="1">
    <citation type="submission" date="2018-06" db="EMBL/GenBank/DDBJ databases">
        <authorList>
            <consortium name="Pathogen Informatics"/>
            <person name="Doyle S."/>
        </authorList>
    </citation>
    <scope>NUCLEOTIDE SEQUENCE [LARGE SCALE GENOMIC DNA]</scope>
    <source>
        <strain evidence="1 2">NCTC12119</strain>
    </source>
</reference>
<protein>
    <submittedName>
        <fullName evidence="1">Uncharacterized protein</fullName>
    </submittedName>
</protein>
<gene>
    <name evidence="1" type="ORF">NCTC12119_03686</name>
</gene>
<dbReference type="Proteomes" id="UP000255528">
    <property type="component" value="Unassembled WGS sequence"/>
</dbReference>
<accession>A0A381CBD8</accession>
<organism evidence="1 2">
    <name type="scientific">Buttiauxella agrestis</name>
    <dbReference type="NCBI Taxonomy" id="82977"/>
    <lineage>
        <taxon>Bacteria</taxon>
        <taxon>Pseudomonadati</taxon>
        <taxon>Pseudomonadota</taxon>
        <taxon>Gammaproteobacteria</taxon>
        <taxon>Enterobacterales</taxon>
        <taxon>Enterobacteriaceae</taxon>
        <taxon>Buttiauxella</taxon>
    </lineage>
</organism>
<name>A0A381CBD8_9ENTR</name>
<proteinExistence type="predicted"/>